<accession>A0AAV5VDL2</accession>
<keyword evidence="1" id="KW-0472">Membrane</keyword>
<feature type="non-terminal residue" evidence="2">
    <location>
        <position position="1"/>
    </location>
</feature>
<feature type="non-terminal residue" evidence="2">
    <location>
        <position position="181"/>
    </location>
</feature>
<evidence type="ECO:0000313" key="3">
    <source>
        <dbReference type="Proteomes" id="UP001432322"/>
    </source>
</evidence>
<comment type="caution">
    <text evidence="2">The sequence shown here is derived from an EMBL/GenBank/DDBJ whole genome shotgun (WGS) entry which is preliminary data.</text>
</comment>
<dbReference type="Proteomes" id="UP001432322">
    <property type="component" value="Unassembled WGS sequence"/>
</dbReference>
<keyword evidence="1" id="KW-1133">Transmembrane helix</keyword>
<feature type="transmembrane region" description="Helical" evidence="1">
    <location>
        <begin position="147"/>
        <end position="171"/>
    </location>
</feature>
<feature type="transmembrane region" description="Helical" evidence="1">
    <location>
        <begin position="83"/>
        <end position="105"/>
    </location>
</feature>
<keyword evidence="1" id="KW-0812">Transmembrane</keyword>
<evidence type="ECO:0000256" key="1">
    <source>
        <dbReference type="SAM" id="Phobius"/>
    </source>
</evidence>
<evidence type="ECO:0000313" key="2">
    <source>
        <dbReference type="EMBL" id="GMT17761.1"/>
    </source>
</evidence>
<feature type="transmembrane region" description="Helical" evidence="1">
    <location>
        <begin position="117"/>
        <end position="135"/>
    </location>
</feature>
<reference evidence="2" key="1">
    <citation type="submission" date="2023-10" db="EMBL/GenBank/DDBJ databases">
        <title>Genome assembly of Pristionchus species.</title>
        <authorList>
            <person name="Yoshida K."/>
            <person name="Sommer R.J."/>
        </authorList>
    </citation>
    <scope>NUCLEOTIDE SEQUENCE</scope>
    <source>
        <strain evidence="2">RS5133</strain>
    </source>
</reference>
<gene>
    <name evidence="2" type="ORF">PFISCL1PPCAC_9058</name>
</gene>
<keyword evidence="3" id="KW-1185">Reference proteome</keyword>
<organism evidence="2 3">
    <name type="scientific">Pristionchus fissidentatus</name>
    <dbReference type="NCBI Taxonomy" id="1538716"/>
    <lineage>
        <taxon>Eukaryota</taxon>
        <taxon>Metazoa</taxon>
        <taxon>Ecdysozoa</taxon>
        <taxon>Nematoda</taxon>
        <taxon>Chromadorea</taxon>
        <taxon>Rhabditida</taxon>
        <taxon>Rhabditina</taxon>
        <taxon>Diplogasteromorpha</taxon>
        <taxon>Diplogasteroidea</taxon>
        <taxon>Neodiplogasteridae</taxon>
        <taxon>Pristionchus</taxon>
    </lineage>
</organism>
<protein>
    <submittedName>
        <fullName evidence="2">Uncharacterized protein</fullName>
    </submittedName>
</protein>
<proteinExistence type="predicted"/>
<dbReference type="AlphaFoldDB" id="A0AAV5VDL2"/>
<name>A0AAV5VDL2_9BILA</name>
<sequence length="181" mass="21176">LRCKLPYLRWCLLCGSLRLLHQWFIILIIRIDLPCYLSWCFLGGRFGLLHQRFIVIIIRIDLLDLLGGRFLGGTLALLHQWRIILIIFALLIRIDILLHVLCGCYLDGRFRLLCRRLILTTLFLLVRIDLLGLLFDCFLDGSLGLLHQWFIIIIRVYLLGLLDGLRCLLLLETFPLLLLLL</sequence>
<dbReference type="EMBL" id="BTSY01000003">
    <property type="protein sequence ID" value="GMT17761.1"/>
    <property type="molecule type" value="Genomic_DNA"/>
</dbReference>